<protein>
    <submittedName>
        <fullName evidence="3">Thiol reductase thioredoxin</fullName>
    </submittedName>
</protein>
<dbReference type="EMBL" id="PDOB01000048">
    <property type="protein sequence ID" value="PIL38085.1"/>
    <property type="molecule type" value="Genomic_DNA"/>
</dbReference>
<evidence type="ECO:0000313" key="3">
    <source>
        <dbReference type="EMBL" id="PIL38085.1"/>
    </source>
</evidence>
<dbReference type="AlphaFoldDB" id="A0A2G8SWB4"/>
<reference evidence="3 4" key="1">
    <citation type="submission" date="2017-10" db="EMBL/GenBank/DDBJ databases">
        <title>Massilia psychrophilum sp. nov., a novel purple-pigmented bacterium isolated from Tianshan glacier, Xinjiang Municipality, China.</title>
        <authorList>
            <person name="Wang H."/>
        </authorList>
    </citation>
    <scope>NUCLEOTIDE SEQUENCE [LARGE SCALE GENOMIC DNA]</scope>
    <source>
        <strain evidence="3 4">JCM 30813</strain>
    </source>
</reference>
<dbReference type="InterPro" id="IPR013766">
    <property type="entry name" value="Thioredoxin_domain"/>
</dbReference>
<evidence type="ECO:0000259" key="2">
    <source>
        <dbReference type="PROSITE" id="PS51352"/>
    </source>
</evidence>
<dbReference type="InterPro" id="IPR036249">
    <property type="entry name" value="Thioredoxin-like_sf"/>
</dbReference>
<dbReference type="PROSITE" id="PS51352">
    <property type="entry name" value="THIOREDOXIN_2"/>
    <property type="match status" value="1"/>
</dbReference>
<dbReference type="RefSeq" id="WP_099917666.1">
    <property type="nucleotide sequence ID" value="NZ_BMHS01000026.1"/>
</dbReference>
<dbReference type="Pfam" id="PF00085">
    <property type="entry name" value="Thioredoxin"/>
    <property type="match status" value="1"/>
</dbReference>
<keyword evidence="1" id="KW-0732">Signal</keyword>
<dbReference type="OrthoDB" id="9798454at2"/>
<dbReference type="PANTHER" id="PTHR10438">
    <property type="entry name" value="THIOREDOXIN"/>
    <property type="match status" value="1"/>
</dbReference>
<name>A0A2G8SWB4_9BURK</name>
<dbReference type="PANTHER" id="PTHR10438:SF468">
    <property type="entry name" value="THIOREDOXIN-1-RELATED"/>
    <property type="match status" value="1"/>
</dbReference>
<feature type="domain" description="Thioredoxin" evidence="2">
    <location>
        <begin position="1"/>
        <end position="127"/>
    </location>
</feature>
<keyword evidence="4" id="KW-1185">Reference proteome</keyword>
<dbReference type="Gene3D" id="3.40.30.10">
    <property type="entry name" value="Glutaredoxin"/>
    <property type="match status" value="1"/>
</dbReference>
<feature type="chain" id="PRO_5013647923" evidence="1">
    <location>
        <begin position="22"/>
        <end position="127"/>
    </location>
</feature>
<gene>
    <name evidence="3" type="ORF">CR103_19875</name>
</gene>
<comment type="caution">
    <text evidence="3">The sequence shown here is derived from an EMBL/GenBank/DDBJ whole genome shotgun (WGS) entry which is preliminary data.</text>
</comment>
<dbReference type="SUPFAM" id="SSF52833">
    <property type="entry name" value="Thioredoxin-like"/>
    <property type="match status" value="1"/>
</dbReference>
<sequence>MFQLKTILFTLATLVGASAYAGDVKPYNQAQFDGLVTSGKPVVIAVHAPWCGTCKTQMPMQADLMKKPEYKDVTLMTVDFDSQKDVLKKFNVTSQSTMVVFKAAKEVARSVGDTNLTSMDASIRKAL</sequence>
<dbReference type="Proteomes" id="UP000228593">
    <property type="component" value="Unassembled WGS sequence"/>
</dbReference>
<evidence type="ECO:0000256" key="1">
    <source>
        <dbReference type="SAM" id="SignalP"/>
    </source>
</evidence>
<dbReference type="CDD" id="cd02947">
    <property type="entry name" value="TRX_family"/>
    <property type="match status" value="1"/>
</dbReference>
<proteinExistence type="predicted"/>
<accession>A0A2G8SWB4</accession>
<organism evidence="3 4">
    <name type="scientific">Massilia psychrophila</name>
    <dbReference type="NCBI Taxonomy" id="1603353"/>
    <lineage>
        <taxon>Bacteria</taxon>
        <taxon>Pseudomonadati</taxon>
        <taxon>Pseudomonadota</taxon>
        <taxon>Betaproteobacteria</taxon>
        <taxon>Burkholderiales</taxon>
        <taxon>Oxalobacteraceae</taxon>
        <taxon>Telluria group</taxon>
        <taxon>Massilia</taxon>
    </lineage>
</organism>
<evidence type="ECO:0000313" key="4">
    <source>
        <dbReference type="Proteomes" id="UP000228593"/>
    </source>
</evidence>
<dbReference type="InterPro" id="IPR050620">
    <property type="entry name" value="Thioredoxin_H-type-like"/>
</dbReference>
<feature type="signal peptide" evidence="1">
    <location>
        <begin position="1"/>
        <end position="21"/>
    </location>
</feature>